<evidence type="ECO:0000313" key="4">
    <source>
        <dbReference type="Proteomes" id="UP000472676"/>
    </source>
</evidence>
<dbReference type="EMBL" id="JAAMOW010000009">
    <property type="protein sequence ID" value="NGY06514.1"/>
    <property type="molecule type" value="Genomic_DNA"/>
</dbReference>
<feature type="domain" description="Phosphatidic acid phosphatase type 2/haloperoxidase" evidence="2">
    <location>
        <begin position="68"/>
        <end position="141"/>
    </location>
</feature>
<evidence type="ECO:0000313" key="3">
    <source>
        <dbReference type="EMBL" id="NGY06514.1"/>
    </source>
</evidence>
<feature type="transmembrane region" description="Helical" evidence="1">
    <location>
        <begin position="96"/>
        <end position="112"/>
    </location>
</feature>
<feature type="transmembrane region" description="Helical" evidence="1">
    <location>
        <begin position="33"/>
        <end position="55"/>
    </location>
</feature>
<feature type="transmembrane region" description="Helical" evidence="1">
    <location>
        <begin position="6"/>
        <end position="26"/>
    </location>
</feature>
<keyword evidence="1" id="KW-0472">Membrane</keyword>
<accession>A0A6M2BVV5</accession>
<dbReference type="InterPro" id="IPR036938">
    <property type="entry name" value="PAP2/HPO_sf"/>
</dbReference>
<dbReference type="AlphaFoldDB" id="A0A6M2BVV5"/>
<keyword evidence="1" id="KW-0812">Transmembrane</keyword>
<dbReference type="InterPro" id="IPR000326">
    <property type="entry name" value="PAP2/HPO"/>
</dbReference>
<proteinExistence type="predicted"/>
<evidence type="ECO:0000259" key="2">
    <source>
        <dbReference type="Pfam" id="PF01569"/>
    </source>
</evidence>
<dbReference type="SUPFAM" id="SSF48317">
    <property type="entry name" value="Acid phosphatase/Vanadium-dependent haloperoxidase"/>
    <property type="match status" value="1"/>
</dbReference>
<feature type="transmembrane region" description="Helical" evidence="1">
    <location>
        <begin position="124"/>
        <end position="143"/>
    </location>
</feature>
<reference evidence="3 4" key="1">
    <citation type="journal article" date="2014" name="Int. J. Syst. Evol. Microbiol.">
        <title>Solimonas terrae sp. nov., isolated from soil.</title>
        <authorList>
            <person name="Kim S.J."/>
            <person name="Moon J.Y."/>
            <person name="Weon H.Y."/>
            <person name="Ahn J.H."/>
            <person name="Chen W.M."/>
            <person name="Kwon S.W."/>
        </authorList>
    </citation>
    <scope>NUCLEOTIDE SEQUENCE [LARGE SCALE GENOMIC DNA]</scope>
    <source>
        <strain evidence="3 4">KIS83-12</strain>
    </source>
</reference>
<protein>
    <submittedName>
        <fullName evidence="3">Phosphatase PAP2 family protein</fullName>
    </submittedName>
</protein>
<feature type="transmembrane region" description="Helical" evidence="1">
    <location>
        <begin position="70"/>
        <end position="87"/>
    </location>
</feature>
<sequence>MLDFLSCFGNAAILLALSVLFTAWLAREAGVRATLAWGLSLALCVGVIAVLKIYFHGCPRPEFGLRSPSGHAGFSLFVYGAIGVCAARDEAGWRRLLVPPLACAWIAAIAWSRYALHAHSVSEIVFGLALGGAALWLFLRLAAPLPVGRFPFVAAIIVAALLTVLMYGTHSSLDFERWLGRLGRLWRPWLPLCSRH</sequence>
<keyword evidence="4" id="KW-1185">Reference proteome</keyword>
<gene>
    <name evidence="3" type="ORF">G7Y85_17200</name>
</gene>
<feature type="transmembrane region" description="Helical" evidence="1">
    <location>
        <begin position="150"/>
        <end position="169"/>
    </location>
</feature>
<keyword evidence="1" id="KW-1133">Transmembrane helix</keyword>
<dbReference type="Gene3D" id="1.20.144.10">
    <property type="entry name" value="Phosphatidic acid phosphatase type 2/haloperoxidase"/>
    <property type="match status" value="1"/>
</dbReference>
<dbReference type="Proteomes" id="UP000472676">
    <property type="component" value="Unassembled WGS sequence"/>
</dbReference>
<dbReference type="Pfam" id="PF01569">
    <property type="entry name" value="PAP2"/>
    <property type="match status" value="1"/>
</dbReference>
<comment type="caution">
    <text evidence="3">The sequence shown here is derived from an EMBL/GenBank/DDBJ whole genome shotgun (WGS) entry which is preliminary data.</text>
</comment>
<organism evidence="3 4">
    <name type="scientific">Solimonas terrae</name>
    <dbReference type="NCBI Taxonomy" id="1396819"/>
    <lineage>
        <taxon>Bacteria</taxon>
        <taxon>Pseudomonadati</taxon>
        <taxon>Pseudomonadota</taxon>
        <taxon>Gammaproteobacteria</taxon>
        <taxon>Nevskiales</taxon>
        <taxon>Nevskiaceae</taxon>
        <taxon>Solimonas</taxon>
    </lineage>
</organism>
<evidence type="ECO:0000256" key="1">
    <source>
        <dbReference type="SAM" id="Phobius"/>
    </source>
</evidence>
<name>A0A6M2BVV5_9GAMM</name>
<dbReference type="RefSeq" id="WP_166260203.1">
    <property type="nucleotide sequence ID" value="NZ_JAAMOW010000009.1"/>
</dbReference>